<sequence length="207" mass="23107">MSLRLEGAPHLFILGLQASAVGFVYRRTASEGVSSPRFHGKALDELVLWVLRSIWVVFGVFDCSSLKTRVLIRVIIVWGEKGRIVHGDVVIGMVRWSVSFGSAWDSITSSCPRLSPLSSKKSLLVAVALRALPNMLIDGFYLHLGIRQRPSLQNATEHWMDELKSASLNDADSVLSGLSEFKPSYHHDHDHDHEEVTFIKSGFELCH</sequence>
<proteinExistence type="predicted"/>
<dbReference type="EMBL" id="KV428177">
    <property type="protein sequence ID" value="KZT34530.1"/>
    <property type="molecule type" value="Genomic_DNA"/>
</dbReference>
<dbReference type="AlphaFoldDB" id="A0A165ZQC4"/>
<reference evidence="1 2" key="1">
    <citation type="journal article" date="2016" name="Mol. Biol. Evol.">
        <title>Comparative Genomics of Early-Diverging Mushroom-Forming Fungi Provides Insights into the Origins of Lignocellulose Decay Capabilities.</title>
        <authorList>
            <person name="Nagy L.G."/>
            <person name="Riley R."/>
            <person name="Tritt A."/>
            <person name="Adam C."/>
            <person name="Daum C."/>
            <person name="Floudas D."/>
            <person name="Sun H."/>
            <person name="Yadav J.S."/>
            <person name="Pangilinan J."/>
            <person name="Larsson K.H."/>
            <person name="Matsuura K."/>
            <person name="Barry K."/>
            <person name="Labutti K."/>
            <person name="Kuo R."/>
            <person name="Ohm R.A."/>
            <person name="Bhattacharya S.S."/>
            <person name="Shirouzu T."/>
            <person name="Yoshinaga Y."/>
            <person name="Martin F.M."/>
            <person name="Grigoriev I.V."/>
            <person name="Hibbett D.S."/>
        </authorList>
    </citation>
    <scope>NUCLEOTIDE SEQUENCE [LARGE SCALE GENOMIC DNA]</scope>
    <source>
        <strain evidence="1 2">HHB10207 ss-3</strain>
    </source>
</reference>
<name>A0A165ZQC4_9AGAM</name>
<organism evidence="1 2">
    <name type="scientific">Sistotremastrum suecicum HHB10207 ss-3</name>
    <dbReference type="NCBI Taxonomy" id="1314776"/>
    <lineage>
        <taxon>Eukaryota</taxon>
        <taxon>Fungi</taxon>
        <taxon>Dikarya</taxon>
        <taxon>Basidiomycota</taxon>
        <taxon>Agaricomycotina</taxon>
        <taxon>Agaricomycetes</taxon>
        <taxon>Sistotremastrales</taxon>
        <taxon>Sistotremastraceae</taxon>
        <taxon>Sistotremastrum</taxon>
    </lineage>
</organism>
<gene>
    <name evidence="1" type="ORF">SISSUDRAFT_1036232</name>
</gene>
<evidence type="ECO:0000313" key="1">
    <source>
        <dbReference type="EMBL" id="KZT34530.1"/>
    </source>
</evidence>
<accession>A0A165ZQC4</accession>
<keyword evidence="2" id="KW-1185">Reference proteome</keyword>
<protein>
    <submittedName>
        <fullName evidence="1">Uncharacterized protein</fullName>
    </submittedName>
</protein>
<evidence type="ECO:0000313" key="2">
    <source>
        <dbReference type="Proteomes" id="UP000076798"/>
    </source>
</evidence>
<dbReference type="Proteomes" id="UP000076798">
    <property type="component" value="Unassembled WGS sequence"/>
</dbReference>